<protein>
    <submittedName>
        <fullName evidence="2">Uncharacterized protein</fullName>
    </submittedName>
</protein>
<dbReference type="Proteomes" id="UP000788993">
    <property type="component" value="Unassembled WGS sequence"/>
</dbReference>
<dbReference type="AlphaFoldDB" id="A0A9P8PS32"/>
<comment type="caution">
    <text evidence="2">The sequence shown here is derived from an EMBL/GenBank/DDBJ whole genome shotgun (WGS) entry which is preliminary data.</text>
</comment>
<gene>
    <name evidence="2" type="ORF">OGATHE_001134</name>
</gene>
<feature type="compositionally biased region" description="Low complexity" evidence="1">
    <location>
        <begin position="65"/>
        <end position="75"/>
    </location>
</feature>
<reference evidence="2" key="1">
    <citation type="journal article" date="2021" name="Open Biol.">
        <title>Shared evolutionary footprints suggest mitochondrial oxidative damage underlies multiple complex I losses in fungi.</title>
        <authorList>
            <person name="Schikora-Tamarit M.A."/>
            <person name="Marcet-Houben M."/>
            <person name="Nosek J."/>
            <person name="Gabaldon T."/>
        </authorList>
    </citation>
    <scope>NUCLEOTIDE SEQUENCE</scope>
    <source>
        <strain evidence="2">NCAIM Y.01608</strain>
    </source>
</reference>
<evidence type="ECO:0000256" key="1">
    <source>
        <dbReference type="SAM" id="MobiDB-lite"/>
    </source>
</evidence>
<feature type="region of interest" description="Disordered" evidence="1">
    <location>
        <begin position="65"/>
        <end position="85"/>
    </location>
</feature>
<evidence type="ECO:0000313" key="2">
    <source>
        <dbReference type="EMBL" id="KAH3676645.1"/>
    </source>
</evidence>
<proteinExistence type="predicted"/>
<sequence length="85" mass="9132">MWFLTFSKVVGLVSDARHSAAKEWISLLSRNLVSNSSMTSLIASNFSDSRTLDLTMYPKNIVSSSALDAGSSSPAYPSVTSGRDL</sequence>
<reference evidence="2" key="2">
    <citation type="submission" date="2021-01" db="EMBL/GenBank/DDBJ databases">
        <authorList>
            <person name="Schikora-Tamarit M.A."/>
        </authorList>
    </citation>
    <scope>NUCLEOTIDE SEQUENCE</scope>
    <source>
        <strain evidence="2">NCAIM Y.01608</strain>
    </source>
</reference>
<name>A0A9P8PS32_9ASCO</name>
<dbReference type="EMBL" id="JAEUBD010000146">
    <property type="protein sequence ID" value="KAH3676645.1"/>
    <property type="molecule type" value="Genomic_DNA"/>
</dbReference>
<keyword evidence="3" id="KW-1185">Reference proteome</keyword>
<accession>A0A9P8PS32</accession>
<evidence type="ECO:0000313" key="3">
    <source>
        <dbReference type="Proteomes" id="UP000788993"/>
    </source>
</evidence>
<organism evidence="2 3">
    <name type="scientific">Ogataea polymorpha</name>
    <dbReference type="NCBI Taxonomy" id="460523"/>
    <lineage>
        <taxon>Eukaryota</taxon>
        <taxon>Fungi</taxon>
        <taxon>Dikarya</taxon>
        <taxon>Ascomycota</taxon>
        <taxon>Saccharomycotina</taxon>
        <taxon>Pichiomycetes</taxon>
        <taxon>Pichiales</taxon>
        <taxon>Pichiaceae</taxon>
        <taxon>Ogataea</taxon>
    </lineage>
</organism>